<proteinExistence type="predicted"/>
<reference evidence="1 2" key="1">
    <citation type="journal article" date="2021" name="Elife">
        <title>Chloroplast acquisition without the gene transfer in kleptoplastic sea slugs, Plakobranchus ocellatus.</title>
        <authorList>
            <person name="Maeda T."/>
            <person name="Takahashi S."/>
            <person name="Yoshida T."/>
            <person name="Shimamura S."/>
            <person name="Takaki Y."/>
            <person name="Nagai Y."/>
            <person name="Toyoda A."/>
            <person name="Suzuki Y."/>
            <person name="Arimoto A."/>
            <person name="Ishii H."/>
            <person name="Satoh N."/>
            <person name="Nishiyama T."/>
            <person name="Hasebe M."/>
            <person name="Maruyama T."/>
            <person name="Minagawa J."/>
            <person name="Obokata J."/>
            <person name="Shigenobu S."/>
        </authorList>
    </citation>
    <scope>NUCLEOTIDE SEQUENCE [LARGE SCALE GENOMIC DNA]</scope>
</reference>
<sequence>MARTLGNRKVSRWPSGLQAGLSGPMPSSRPFFIKTRELEVIHAKGVLGLRTIVERVTLRHHIAEHPSAGVRSQRTFHPLYNKASLTGVTGGVCGPRHCMGSSYRWSLRGNFLC</sequence>
<dbReference type="Proteomes" id="UP000735302">
    <property type="component" value="Unassembled WGS sequence"/>
</dbReference>
<keyword evidence="2" id="KW-1185">Reference proteome</keyword>
<dbReference type="AlphaFoldDB" id="A0AAV4A9U9"/>
<accession>A0AAV4A9U9</accession>
<dbReference type="EMBL" id="BLXT01003725">
    <property type="protein sequence ID" value="GFO03418.1"/>
    <property type="molecule type" value="Genomic_DNA"/>
</dbReference>
<protein>
    <submittedName>
        <fullName evidence="1">Uncharacterized protein</fullName>
    </submittedName>
</protein>
<comment type="caution">
    <text evidence="1">The sequence shown here is derived from an EMBL/GenBank/DDBJ whole genome shotgun (WGS) entry which is preliminary data.</text>
</comment>
<evidence type="ECO:0000313" key="1">
    <source>
        <dbReference type="EMBL" id="GFO03418.1"/>
    </source>
</evidence>
<gene>
    <name evidence="1" type="ORF">PoB_002992300</name>
</gene>
<organism evidence="1 2">
    <name type="scientific">Plakobranchus ocellatus</name>
    <dbReference type="NCBI Taxonomy" id="259542"/>
    <lineage>
        <taxon>Eukaryota</taxon>
        <taxon>Metazoa</taxon>
        <taxon>Spiralia</taxon>
        <taxon>Lophotrochozoa</taxon>
        <taxon>Mollusca</taxon>
        <taxon>Gastropoda</taxon>
        <taxon>Heterobranchia</taxon>
        <taxon>Euthyneura</taxon>
        <taxon>Panpulmonata</taxon>
        <taxon>Sacoglossa</taxon>
        <taxon>Placobranchoidea</taxon>
        <taxon>Plakobranchidae</taxon>
        <taxon>Plakobranchus</taxon>
    </lineage>
</organism>
<name>A0AAV4A9U9_9GAST</name>
<evidence type="ECO:0000313" key="2">
    <source>
        <dbReference type="Proteomes" id="UP000735302"/>
    </source>
</evidence>